<dbReference type="Gene3D" id="1.10.1040.10">
    <property type="entry name" value="N-(1-d-carboxylethyl)-l-norvaline Dehydrogenase, domain 2"/>
    <property type="match status" value="1"/>
</dbReference>
<dbReference type="FunFam" id="1.10.1040.10:FF:000032">
    <property type="entry name" value="6-phosphogluconate dehydrogenase, decarboxylating"/>
    <property type="match status" value="1"/>
</dbReference>
<evidence type="ECO:0000256" key="2">
    <source>
        <dbReference type="ARBA" id="ARBA00011738"/>
    </source>
</evidence>
<dbReference type="Pfam" id="PF03446">
    <property type="entry name" value="NAD_binding_2"/>
    <property type="match status" value="1"/>
</dbReference>
<feature type="binding site" evidence="9">
    <location>
        <position position="451"/>
    </location>
    <ligand>
        <name>substrate</name>
        <note>ligand shared between dimeric partners</note>
    </ligand>
</feature>
<feature type="binding site" description="in other chain" evidence="9">
    <location>
        <position position="105"/>
    </location>
    <ligand>
        <name>substrate</name>
        <note>ligand shared between dimeric partners</note>
    </ligand>
</feature>
<feature type="binding site" evidence="10">
    <location>
        <begin position="35"/>
        <end position="37"/>
    </location>
    <ligand>
        <name>NADP(+)</name>
        <dbReference type="ChEBI" id="CHEBI:58349"/>
    </ligand>
</feature>
<dbReference type="Gene3D" id="3.40.50.720">
    <property type="entry name" value="NAD(P)-binding Rossmann-like Domain"/>
    <property type="match status" value="1"/>
</dbReference>
<comment type="function">
    <text evidence="7">Catalyzes the oxidative decarboxylation of 6-phosphogluconate to ribulose 5-phosphate and CO(2), with concomitant reduction of NADP to NADPH.</text>
</comment>
<evidence type="ECO:0000256" key="7">
    <source>
        <dbReference type="PIRNR" id="PIRNR000109"/>
    </source>
</evidence>
<dbReference type="SUPFAM" id="SSF51735">
    <property type="entry name" value="NAD(P)-binding Rossmann-fold domains"/>
    <property type="match status" value="1"/>
</dbReference>
<feature type="binding site" description="in other chain" evidence="9">
    <location>
        <position position="289"/>
    </location>
    <ligand>
        <name>substrate</name>
        <note>ligand shared between dimeric partners</note>
    </ligand>
</feature>
<dbReference type="FunFam" id="1.20.5.320:FF:000001">
    <property type="entry name" value="6-phosphogluconate dehydrogenase, decarboxylating"/>
    <property type="match status" value="1"/>
</dbReference>
<dbReference type="PIRSF" id="PIRSF000109">
    <property type="entry name" value="6PGD"/>
    <property type="match status" value="1"/>
</dbReference>
<dbReference type="RefSeq" id="WP_103067305.1">
    <property type="nucleotide sequence ID" value="NZ_AZRL01000020.1"/>
</dbReference>
<dbReference type="FunFam" id="3.40.50.720:FF:000007">
    <property type="entry name" value="6-phosphogluconate dehydrogenase, decarboxylating"/>
    <property type="match status" value="1"/>
</dbReference>
<gene>
    <name evidence="13" type="ORF">X929_07185</name>
</gene>
<dbReference type="GO" id="GO:0004616">
    <property type="term" value="F:phosphogluconate dehydrogenase (decarboxylating) activity"/>
    <property type="evidence" value="ECO:0007669"/>
    <property type="project" value="UniProtKB-EC"/>
</dbReference>
<comment type="similarity">
    <text evidence="1 7 11">Belongs to the 6-phosphogluconate dehydrogenase family.</text>
</comment>
<dbReference type="SMART" id="SM01350">
    <property type="entry name" value="6PGD"/>
    <property type="match status" value="1"/>
</dbReference>
<feature type="active site" description="Proton acceptor" evidence="8">
    <location>
        <position position="185"/>
    </location>
</feature>
<keyword evidence="5 11" id="KW-0311">Gluconate utilization</keyword>
<evidence type="ECO:0000259" key="12">
    <source>
        <dbReference type="SMART" id="SM01350"/>
    </source>
</evidence>
<feature type="binding site" description="in other chain" evidence="9">
    <location>
        <position position="193"/>
    </location>
    <ligand>
        <name>substrate</name>
        <note>ligand shared between dimeric partners</note>
    </ligand>
</feature>
<name>A0A2K1NYP3_9BACT</name>
<dbReference type="InterPro" id="IPR008927">
    <property type="entry name" value="6-PGluconate_DH-like_C_sf"/>
</dbReference>
<evidence type="ECO:0000256" key="6">
    <source>
        <dbReference type="ARBA" id="ARBA00023126"/>
    </source>
</evidence>
<comment type="catalytic activity">
    <reaction evidence="7 11">
        <text>6-phospho-D-gluconate + NADP(+) = D-ribulose 5-phosphate + CO2 + NADPH</text>
        <dbReference type="Rhea" id="RHEA:10116"/>
        <dbReference type="ChEBI" id="CHEBI:16526"/>
        <dbReference type="ChEBI" id="CHEBI:57783"/>
        <dbReference type="ChEBI" id="CHEBI:58121"/>
        <dbReference type="ChEBI" id="CHEBI:58349"/>
        <dbReference type="ChEBI" id="CHEBI:58759"/>
        <dbReference type="EC" id="1.1.1.44"/>
    </reaction>
</comment>
<dbReference type="InterPro" id="IPR013328">
    <property type="entry name" value="6PGD_dom2"/>
</dbReference>
<feature type="binding site" evidence="10">
    <location>
        <begin position="77"/>
        <end position="79"/>
    </location>
    <ligand>
        <name>NADP(+)</name>
        <dbReference type="ChEBI" id="CHEBI:58349"/>
    </ligand>
</feature>
<dbReference type="InterPro" id="IPR006115">
    <property type="entry name" value="6PGDH_NADP-bd"/>
</dbReference>
<feature type="binding site" description="in other chain" evidence="9">
    <location>
        <begin position="131"/>
        <end position="133"/>
    </location>
    <ligand>
        <name>substrate</name>
        <note>ligand shared between dimeric partners</note>
    </ligand>
</feature>
<dbReference type="PANTHER" id="PTHR11811">
    <property type="entry name" value="6-PHOSPHOGLUCONATE DEHYDROGENASE"/>
    <property type="match status" value="1"/>
</dbReference>
<accession>A0A2K1NYP3</accession>
<dbReference type="Pfam" id="PF00393">
    <property type="entry name" value="6PGD"/>
    <property type="match status" value="1"/>
</dbReference>
<feature type="domain" description="6-phosphogluconate dehydrogenase C-terminal" evidence="12">
    <location>
        <begin position="181"/>
        <end position="467"/>
    </location>
</feature>
<evidence type="ECO:0000256" key="10">
    <source>
        <dbReference type="PIRSR" id="PIRSR000109-3"/>
    </source>
</evidence>
<dbReference type="OrthoDB" id="9804542at2"/>
<dbReference type="InterPro" id="IPR036291">
    <property type="entry name" value="NAD(P)-bd_dom_sf"/>
</dbReference>
<dbReference type="Proteomes" id="UP000236434">
    <property type="component" value="Unassembled WGS sequence"/>
</dbReference>
<comment type="subunit">
    <text evidence="2 7">Homodimer.</text>
</comment>
<keyword evidence="6 7" id="KW-0570">Pentose shunt</keyword>
<evidence type="ECO:0000256" key="11">
    <source>
        <dbReference type="RuleBase" id="RU000485"/>
    </source>
</evidence>
<feature type="binding site" evidence="10">
    <location>
        <position position="105"/>
    </location>
    <ligand>
        <name>NADP(+)</name>
        <dbReference type="ChEBI" id="CHEBI:58349"/>
    </ligand>
</feature>
<dbReference type="GO" id="GO:0006098">
    <property type="term" value="P:pentose-phosphate shunt"/>
    <property type="evidence" value="ECO:0007669"/>
    <property type="project" value="UniProtKB-UniPathway"/>
</dbReference>
<dbReference type="Gene3D" id="1.20.5.320">
    <property type="entry name" value="6-Phosphogluconate Dehydrogenase, domain 3"/>
    <property type="match status" value="1"/>
</dbReference>
<keyword evidence="3 7" id="KW-0521">NADP</keyword>
<dbReference type="SUPFAM" id="SSF48179">
    <property type="entry name" value="6-phosphogluconate dehydrogenase C-terminal domain-like"/>
    <property type="match status" value="1"/>
</dbReference>
<dbReference type="InterPro" id="IPR006113">
    <property type="entry name" value="6PGDH_Gnd/GntZ"/>
</dbReference>
<dbReference type="PRINTS" id="PR00076">
    <property type="entry name" value="6PGDHDRGNASE"/>
</dbReference>
<reference evidence="13 14" key="1">
    <citation type="submission" date="2013-12" db="EMBL/GenBank/DDBJ databases">
        <title>Comparative genomics of Petrotoga isolates.</title>
        <authorList>
            <person name="Nesbo C.L."/>
            <person name="Charchuk R."/>
            <person name="Chow K."/>
        </authorList>
    </citation>
    <scope>NUCLEOTIDE SEQUENCE [LARGE SCALE GENOMIC DNA]</scope>
    <source>
        <strain evidence="13 14">DSM 13574</strain>
    </source>
</reference>
<feature type="binding site" description="in other chain" evidence="9">
    <location>
        <position position="262"/>
    </location>
    <ligand>
        <name>substrate</name>
        <note>ligand shared between dimeric partners</note>
    </ligand>
</feature>
<evidence type="ECO:0000256" key="5">
    <source>
        <dbReference type="ARBA" id="ARBA00023064"/>
    </source>
</evidence>
<keyword evidence="4 7" id="KW-0560">Oxidoreductase</keyword>
<evidence type="ECO:0000256" key="4">
    <source>
        <dbReference type="ARBA" id="ARBA00023002"/>
    </source>
</evidence>
<feature type="binding site" evidence="10">
    <location>
        <begin position="12"/>
        <end position="17"/>
    </location>
    <ligand>
        <name>NADP(+)</name>
        <dbReference type="ChEBI" id="CHEBI:58349"/>
    </ligand>
</feature>
<proteinExistence type="inferred from homology"/>
<protein>
    <recommendedName>
        <fullName evidence="7 11">6-phosphogluconate dehydrogenase, decarboxylating</fullName>
        <ecNumber evidence="7 11">1.1.1.44</ecNumber>
    </recommendedName>
</protein>
<evidence type="ECO:0000256" key="8">
    <source>
        <dbReference type="PIRSR" id="PIRSR000109-1"/>
    </source>
</evidence>
<organism evidence="13 14">
    <name type="scientific">Petrotoga olearia DSM 13574</name>
    <dbReference type="NCBI Taxonomy" id="1122955"/>
    <lineage>
        <taxon>Bacteria</taxon>
        <taxon>Thermotogati</taxon>
        <taxon>Thermotogota</taxon>
        <taxon>Thermotogae</taxon>
        <taxon>Petrotogales</taxon>
        <taxon>Petrotogaceae</taxon>
        <taxon>Petrotoga</taxon>
    </lineage>
</organism>
<evidence type="ECO:0000313" key="14">
    <source>
        <dbReference type="Proteomes" id="UP000236434"/>
    </source>
</evidence>
<dbReference type="InterPro" id="IPR006183">
    <property type="entry name" value="Pgluconate_DH"/>
</dbReference>
<feature type="active site" description="Proton donor" evidence="8">
    <location>
        <position position="192"/>
    </location>
</feature>
<comment type="caution">
    <text evidence="13">The sequence shown here is derived from an EMBL/GenBank/DDBJ whole genome shotgun (WGS) entry which is preliminary data.</text>
</comment>
<evidence type="ECO:0000256" key="9">
    <source>
        <dbReference type="PIRSR" id="PIRSR000109-2"/>
    </source>
</evidence>
<feature type="binding site" description="in other chain" evidence="9">
    <location>
        <begin position="188"/>
        <end position="189"/>
    </location>
    <ligand>
        <name>substrate</name>
        <note>ligand shared between dimeric partners</note>
    </ligand>
</feature>
<dbReference type="UniPathway" id="UPA00115">
    <property type="reaction ID" value="UER00410"/>
</dbReference>
<dbReference type="GO" id="GO:0050661">
    <property type="term" value="F:NADP binding"/>
    <property type="evidence" value="ECO:0007669"/>
    <property type="project" value="InterPro"/>
</dbReference>
<dbReference type="GO" id="GO:0019521">
    <property type="term" value="P:D-gluconate metabolic process"/>
    <property type="evidence" value="ECO:0007669"/>
    <property type="project" value="UniProtKB-KW"/>
</dbReference>
<dbReference type="EC" id="1.1.1.44" evidence="7 11"/>
<dbReference type="NCBIfam" id="NF006765">
    <property type="entry name" value="PRK09287.1"/>
    <property type="match status" value="1"/>
</dbReference>
<dbReference type="EMBL" id="AZRL01000020">
    <property type="protein sequence ID" value="PNR95662.1"/>
    <property type="molecule type" value="Genomic_DNA"/>
</dbReference>
<evidence type="ECO:0000313" key="13">
    <source>
        <dbReference type="EMBL" id="PNR95662.1"/>
    </source>
</evidence>
<dbReference type="AlphaFoldDB" id="A0A2K1NYP3"/>
<evidence type="ECO:0000256" key="3">
    <source>
        <dbReference type="ARBA" id="ARBA00022857"/>
    </source>
</evidence>
<feature type="binding site" evidence="9">
    <location>
        <position position="445"/>
    </location>
    <ligand>
        <name>substrate</name>
        <note>ligand shared between dimeric partners</note>
    </ligand>
</feature>
<dbReference type="NCBIfam" id="TIGR00873">
    <property type="entry name" value="gnd"/>
    <property type="match status" value="1"/>
</dbReference>
<comment type="pathway">
    <text evidence="7 11">Carbohydrate degradation; pentose phosphate pathway; D-ribulose 5-phosphate from D-glucose 6-phosphate (oxidative stage): step 3/3.</text>
</comment>
<dbReference type="InterPro" id="IPR006114">
    <property type="entry name" value="6PGDH_C"/>
</dbReference>
<sequence length="472" mass="53765">MDQQKSDIAVIGMAVMGQNLALNMESKGFKVSVYNRTNEKTERFVEERAKNKNIRGTYSIEELVYSLETPRKIILMVKAGKPVDDVINELLPYLNKEDIIIDGGNSYYKDTDRRYEELHKKGIRFLGTGISGGEYGALHGPSIMPGGDKSAYEEVKNILEATAAQTEDGPCVAYLGPKSSGHYVKMVHNGIEYAIMELIAEIYDIMRKVFKMTPQDMSKIFKEWNEDHKSYLMEITYKILEWKDEETGKPIVDVILDSAKQKGTGKWSVQDALDLNISIPTINAAVNARTLSSIRDERMRIGEIYGTPNKMSVNESFINSLRDALYISTIIAYAEGMKLLQVASKEYEYNLNLSEVARIWEDGCIIRSEFLKPIQRTFKKDSNLVNLIISDEFKSDFKEKIPKLREVVSEIKKAGLPIPALSSALDYFDGLRSKELPANLIQAQRDYFGAHMYERRDKEGIFHTEWQDIHNI</sequence>
<evidence type="ECO:0000256" key="1">
    <source>
        <dbReference type="ARBA" id="ARBA00008419"/>
    </source>
</evidence>